<dbReference type="GO" id="GO:0016740">
    <property type="term" value="F:transferase activity"/>
    <property type="evidence" value="ECO:0007669"/>
    <property type="project" value="UniProtKB-KW"/>
</dbReference>
<dbReference type="InterPro" id="IPR051654">
    <property type="entry name" value="Meroterpenoid_MTases"/>
</dbReference>
<evidence type="ECO:0000256" key="1">
    <source>
        <dbReference type="ARBA" id="ARBA00005179"/>
    </source>
</evidence>
<dbReference type="PANTHER" id="PTHR35897:SF1">
    <property type="entry name" value="METHYLTRANSFERASE AUSD"/>
    <property type="match status" value="1"/>
</dbReference>
<evidence type="ECO:0000313" key="6">
    <source>
        <dbReference type="Proteomes" id="UP000799444"/>
    </source>
</evidence>
<reference evidence="5" key="1">
    <citation type="journal article" date="2020" name="Stud. Mycol.">
        <title>101 Dothideomycetes genomes: a test case for predicting lifestyles and emergence of pathogens.</title>
        <authorList>
            <person name="Haridas S."/>
            <person name="Albert R."/>
            <person name="Binder M."/>
            <person name="Bloem J."/>
            <person name="Labutti K."/>
            <person name="Salamov A."/>
            <person name="Andreopoulos B."/>
            <person name="Baker S."/>
            <person name="Barry K."/>
            <person name="Bills G."/>
            <person name="Bluhm B."/>
            <person name="Cannon C."/>
            <person name="Castanera R."/>
            <person name="Culley D."/>
            <person name="Daum C."/>
            <person name="Ezra D."/>
            <person name="Gonzalez J."/>
            <person name="Henrissat B."/>
            <person name="Kuo A."/>
            <person name="Liang C."/>
            <person name="Lipzen A."/>
            <person name="Lutzoni F."/>
            <person name="Magnuson J."/>
            <person name="Mondo S."/>
            <person name="Nolan M."/>
            <person name="Ohm R."/>
            <person name="Pangilinan J."/>
            <person name="Park H.-J."/>
            <person name="Ramirez L."/>
            <person name="Alfaro M."/>
            <person name="Sun H."/>
            <person name="Tritt A."/>
            <person name="Yoshinaga Y."/>
            <person name="Zwiers L.-H."/>
            <person name="Turgeon B."/>
            <person name="Goodwin S."/>
            <person name="Spatafora J."/>
            <person name="Crous P."/>
            <person name="Grigoriev I."/>
        </authorList>
    </citation>
    <scope>NUCLEOTIDE SEQUENCE</scope>
    <source>
        <strain evidence="5">CBS 125425</strain>
    </source>
</reference>
<protein>
    <recommendedName>
        <fullName evidence="7">Methyltransferase domain-containing protein</fullName>
    </recommendedName>
</protein>
<gene>
    <name evidence="5" type="ORF">EJ04DRAFT_451979</name>
</gene>
<accession>A0A9P4QLP2</accession>
<dbReference type="Gene3D" id="3.40.50.150">
    <property type="entry name" value="Vaccinia Virus protein VP39"/>
    <property type="match status" value="1"/>
</dbReference>
<evidence type="ECO:0000256" key="3">
    <source>
        <dbReference type="ARBA" id="ARBA00022691"/>
    </source>
</evidence>
<dbReference type="EMBL" id="ML996353">
    <property type="protein sequence ID" value="KAF2727121.1"/>
    <property type="molecule type" value="Genomic_DNA"/>
</dbReference>
<dbReference type="AlphaFoldDB" id="A0A9P4QLP2"/>
<dbReference type="InterPro" id="IPR029063">
    <property type="entry name" value="SAM-dependent_MTases_sf"/>
</dbReference>
<dbReference type="OrthoDB" id="2094832at2759"/>
<organism evidence="5 6">
    <name type="scientific">Polyplosphaeria fusca</name>
    <dbReference type="NCBI Taxonomy" id="682080"/>
    <lineage>
        <taxon>Eukaryota</taxon>
        <taxon>Fungi</taxon>
        <taxon>Dikarya</taxon>
        <taxon>Ascomycota</taxon>
        <taxon>Pezizomycotina</taxon>
        <taxon>Dothideomycetes</taxon>
        <taxon>Pleosporomycetidae</taxon>
        <taxon>Pleosporales</taxon>
        <taxon>Tetraplosphaeriaceae</taxon>
        <taxon>Polyplosphaeria</taxon>
    </lineage>
</organism>
<evidence type="ECO:0000313" key="5">
    <source>
        <dbReference type="EMBL" id="KAF2727121.1"/>
    </source>
</evidence>
<keyword evidence="2" id="KW-0808">Transferase</keyword>
<evidence type="ECO:0000256" key="4">
    <source>
        <dbReference type="ARBA" id="ARBA00038314"/>
    </source>
</evidence>
<evidence type="ECO:0000256" key="2">
    <source>
        <dbReference type="ARBA" id="ARBA00022679"/>
    </source>
</evidence>
<comment type="similarity">
    <text evidence="4">Belongs to the class I-like SAM-binding methyltransferase superfamily.</text>
</comment>
<dbReference type="Proteomes" id="UP000799444">
    <property type="component" value="Unassembled WGS sequence"/>
</dbReference>
<name>A0A9P4QLP2_9PLEO</name>
<proteinExistence type="inferred from homology"/>
<evidence type="ECO:0008006" key="7">
    <source>
        <dbReference type="Google" id="ProtNLM"/>
    </source>
</evidence>
<sequence length="296" mass="34078">MDSINEPEQPLALPELSVEWIKNTKLLQVPELAKKLLTEYAKVPSGYEMSHIKTIRDQALETFPYPCIGHYRFLDLQIVKSKVYDEIVTRVKRGQCLMDVGCCIGQELRQVVHDGAPSTRLYGIDLYAGFFDVGFDLFRDRESFQGHFLAADMFEPSYDLARLEGSADIIWTGNVLHLFDWDGQIAAMEFMLKLLNPGPGSLIAGRFMGHSKSGEYRYNFRGGLEIMYRHNEKSFRRLFQTIIAGTSETWEVDVASPDWHETLQLRRSEDSDPTWTVEVKFVARRVQKLRADLIDR</sequence>
<keyword evidence="6" id="KW-1185">Reference proteome</keyword>
<comment type="caution">
    <text evidence="5">The sequence shown here is derived from an EMBL/GenBank/DDBJ whole genome shotgun (WGS) entry which is preliminary data.</text>
</comment>
<dbReference type="PANTHER" id="PTHR35897">
    <property type="entry name" value="METHYLTRANSFERASE AUSD"/>
    <property type="match status" value="1"/>
</dbReference>
<keyword evidence="3" id="KW-0949">S-adenosyl-L-methionine</keyword>
<dbReference type="SUPFAM" id="SSF53335">
    <property type="entry name" value="S-adenosyl-L-methionine-dependent methyltransferases"/>
    <property type="match status" value="1"/>
</dbReference>
<comment type="pathway">
    <text evidence="1">Secondary metabolite biosynthesis.</text>
</comment>